<evidence type="ECO:0000313" key="7">
    <source>
        <dbReference type="Proteomes" id="UP000198703"/>
    </source>
</evidence>
<feature type="transmembrane region" description="Helical" evidence="5">
    <location>
        <begin position="126"/>
        <end position="144"/>
    </location>
</feature>
<sequence>MPGDLLRALGDLRDPRLWGVMMKAALLTLALLALGVVGLGWALGVGGDLTLNAPWIGTIDFGALGFFAYLAAATLASAFLTPFVAALFVGLLLDDVVEAVERRRYPGLGRASPVPFARQMGAAVKLLGLMIVANLLGLAVYLLFPPFAPAVFLTLNGYLIGREYVELVAFRRMSATDARRLRRRERLGATLIGAAVAATLSVPFVNLLAPMVGVAAATHLLHRATARAAA</sequence>
<evidence type="ECO:0000256" key="1">
    <source>
        <dbReference type="ARBA" id="ARBA00004141"/>
    </source>
</evidence>
<dbReference type="Proteomes" id="UP000198703">
    <property type="component" value="Unassembled WGS sequence"/>
</dbReference>
<organism evidence="6 7">
    <name type="scientific">Rubrimonas cliftonensis</name>
    <dbReference type="NCBI Taxonomy" id="89524"/>
    <lineage>
        <taxon>Bacteria</taxon>
        <taxon>Pseudomonadati</taxon>
        <taxon>Pseudomonadota</taxon>
        <taxon>Alphaproteobacteria</taxon>
        <taxon>Rhodobacterales</taxon>
        <taxon>Paracoccaceae</taxon>
        <taxon>Rubrimonas</taxon>
    </lineage>
</organism>
<accession>A0A1H4DWD2</accession>
<gene>
    <name evidence="6" type="ORF">SAMN05444370_11169</name>
</gene>
<evidence type="ECO:0000256" key="5">
    <source>
        <dbReference type="SAM" id="Phobius"/>
    </source>
</evidence>
<keyword evidence="2 5" id="KW-0812">Transmembrane</keyword>
<reference evidence="6 7" key="1">
    <citation type="submission" date="2016-10" db="EMBL/GenBank/DDBJ databases">
        <authorList>
            <person name="de Groot N.N."/>
        </authorList>
    </citation>
    <scope>NUCLEOTIDE SEQUENCE [LARGE SCALE GENOMIC DNA]</scope>
    <source>
        <strain evidence="6 7">DSM 15345</strain>
    </source>
</reference>
<protein>
    <submittedName>
        <fullName evidence="6">Uncharacterized protein involved in cysteine biosynthesis</fullName>
    </submittedName>
</protein>
<dbReference type="RefSeq" id="WP_175478942.1">
    <property type="nucleotide sequence ID" value="NZ_FNQM01000011.1"/>
</dbReference>
<evidence type="ECO:0000256" key="4">
    <source>
        <dbReference type="ARBA" id="ARBA00023136"/>
    </source>
</evidence>
<feature type="transmembrane region" description="Helical" evidence="5">
    <location>
        <begin position="191"/>
        <end position="217"/>
    </location>
</feature>
<dbReference type="InterPro" id="IPR059112">
    <property type="entry name" value="CysZ/EI24"/>
</dbReference>
<dbReference type="AlphaFoldDB" id="A0A1H4DWD2"/>
<comment type="subcellular location">
    <subcellularLocation>
        <location evidence="1">Membrane</location>
        <topology evidence="1">Multi-pass membrane protein</topology>
    </subcellularLocation>
</comment>
<feature type="transmembrane region" description="Helical" evidence="5">
    <location>
        <begin position="66"/>
        <end position="93"/>
    </location>
</feature>
<keyword evidence="7" id="KW-1185">Reference proteome</keyword>
<name>A0A1H4DWD2_9RHOB</name>
<evidence type="ECO:0000256" key="2">
    <source>
        <dbReference type="ARBA" id="ARBA00022692"/>
    </source>
</evidence>
<dbReference type="EMBL" id="FNQM01000011">
    <property type="protein sequence ID" value="SEA76809.1"/>
    <property type="molecule type" value="Genomic_DNA"/>
</dbReference>
<evidence type="ECO:0000313" key="6">
    <source>
        <dbReference type="EMBL" id="SEA76809.1"/>
    </source>
</evidence>
<keyword evidence="4 5" id="KW-0472">Membrane</keyword>
<dbReference type="STRING" id="89524.SAMN05444370_11169"/>
<proteinExistence type="predicted"/>
<keyword evidence="3 5" id="KW-1133">Transmembrane helix</keyword>
<evidence type="ECO:0000256" key="3">
    <source>
        <dbReference type="ARBA" id="ARBA00022989"/>
    </source>
</evidence>
<feature type="transmembrane region" description="Helical" evidence="5">
    <location>
        <begin position="150"/>
        <end position="170"/>
    </location>
</feature>
<dbReference type="Pfam" id="PF07264">
    <property type="entry name" value="EI24"/>
    <property type="match status" value="1"/>
</dbReference>